<dbReference type="Proteomes" id="UP001153954">
    <property type="component" value="Unassembled WGS sequence"/>
</dbReference>
<name>A0AAU9UIP9_EUPED</name>
<protein>
    <submittedName>
        <fullName evidence="1">Uncharacterized protein</fullName>
    </submittedName>
</protein>
<proteinExistence type="predicted"/>
<reference evidence="1" key="1">
    <citation type="submission" date="2022-03" db="EMBL/GenBank/DDBJ databases">
        <authorList>
            <person name="Tunstrom K."/>
        </authorList>
    </citation>
    <scope>NUCLEOTIDE SEQUENCE</scope>
</reference>
<dbReference type="AlphaFoldDB" id="A0AAU9UIP9"/>
<organism evidence="1 2">
    <name type="scientific">Euphydryas editha</name>
    <name type="common">Edith's checkerspot</name>
    <dbReference type="NCBI Taxonomy" id="104508"/>
    <lineage>
        <taxon>Eukaryota</taxon>
        <taxon>Metazoa</taxon>
        <taxon>Ecdysozoa</taxon>
        <taxon>Arthropoda</taxon>
        <taxon>Hexapoda</taxon>
        <taxon>Insecta</taxon>
        <taxon>Pterygota</taxon>
        <taxon>Neoptera</taxon>
        <taxon>Endopterygota</taxon>
        <taxon>Lepidoptera</taxon>
        <taxon>Glossata</taxon>
        <taxon>Ditrysia</taxon>
        <taxon>Papilionoidea</taxon>
        <taxon>Nymphalidae</taxon>
        <taxon>Nymphalinae</taxon>
        <taxon>Euphydryas</taxon>
    </lineage>
</organism>
<dbReference type="EMBL" id="CAKOGL010000018">
    <property type="protein sequence ID" value="CAH2097717.1"/>
    <property type="molecule type" value="Genomic_DNA"/>
</dbReference>
<keyword evidence="2" id="KW-1185">Reference proteome</keyword>
<evidence type="ECO:0000313" key="1">
    <source>
        <dbReference type="EMBL" id="CAH2097717.1"/>
    </source>
</evidence>
<comment type="caution">
    <text evidence="1">The sequence shown here is derived from an EMBL/GenBank/DDBJ whole genome shotgun (WGS) entry which is preliminary data.</text>
</comment>
<gene>
    <name evidence="1" type="ORF">EEDITHA_LOCUS12907</name>
</gene>
<accession>A0AAU9UIP9</accession>
<sequence length="105" mass="11276">MIDTGEFIAQSDDVTLVTCPALPRDGAQANDLTLMSLCVVSLGVANPLTEKSLSHLTGYREHGNAAAVAAKNVVVGFMRVRATDDKWTEAGHFPTRYARLVLFGI</sequence>
<evidence type="ECO:0000313" key="2">
    <source>
        <dbReference type="Proteomes" id="UP001153954"/>
    </source>
</evidence>